<dbReference type="GO" id="GO:0032956">
    <property type="term" value="P:regulation of actin cytoskeleton organization"/>
    <property type="evidence" value="ECO:0007669"/>
    <property type="project" value="TreeGrafter"/>
</dbReference>
<feature type="compositionally biased region" description="Basic and acidic residues" evidence="3">
    <location>
        <begin position="328"/>
        <end position="339"/>
    </location>
</feature>
<feature type="region of interest" description="Disordered" evidence="3">
    <location>
        <begin position="280"/>
        <end position="348"/>
    </location>
</feature>
<feature type="compositionally biased region" description="Polar residues" evidence="3">
    <location>
        <begin position="556"/>
        <end position="587"/>
    </location>
</feature>
<dbReference type="PANTHER" id="PTHR19842">
    <property type="entry name" value="G BETA-LIKE PROTEIN GBL"/>
    <property type="match status" value="1"/>
</dbReference>
<feature type="repeat" description="WD" evidence="2">
    <location>
        <begin position="754"/>
        <end position="782"/>
    </location>
</feature>
<evidence type="ECO:0000313" key="5">
    <source>
        <dbReference type="Proteomes" id="UP000053317"/>
    </source>
</evidence>
<feature type="region of interest" description="Disordered" evidence="3">
    <location>
        <begin position="1"/>
        <end position="30"/>
    </location>
</feature>
<comment type="similarity">
    <text evidence="1">Belongs to the WD repeat LST8 family.</text>
</comment>
<gene>
    <name evidence="4" type="ORF">UCRPC4_g05984</name>
</gene>
<evidence type="ECO:0000313" key="4">
    <source>
        <dbReference type="EMBL" id="KKY16221.1"/>
    </source>
</evidence>
<protein>
    <submittedName>
        <fullName evidence="4">Putative wd repeat protein</fullName>
    </submittedName>
</protein>
<feature type="compositionally biased region" description="Basic residues" evidence="3">
    <location>
        <begin position="1169"/>
        <end position="1180"/>
    </location>
</feature>
<dbReference type="PANTHER" id="PTHR19842:SF2">
    <property type="entry name" value="WD REPEAT PROTEIN (AFU_ORTHOLOGUE AFUA_5G04300)"/>
    <property type="match status" value="1"/>
</dbReference>
<dbReference type="OrthoDB" id="10248252at2759"/>
<name>A0A0G2E1G0_PHACM</name>
<dbReference type="SUPFAM" id="SSF50978">
    <property type="entry name" value="WD40 repeat-like"/>
    <property type="match status" value="1"/>
</dbReference>
<dbReference type="EMBL" id="LCWF01000165">
    <property type="protein sequence ID" value="KKY16221.1"/>
    <property type="molecule type" value="Genomic_DNA"/>
</dbReference>
<dbReference type="PROSITE" id="PS50082">
    <property type="entry name" value="WD_REPEATS_2"/>
    <property type="match status" value="1"/>
</dbReference>
<feature type="region of interest" description="Disordered" evidence="3">
    <location>
        <begin position="1202"/>
        <end position="1259"/>
    </location>
</feature>
<feature type="region of interest" description="Disordered" evidence="3">
    <location>
        <begin position="449"/>
        <end position="587"/>
    </location>
</feature>
<feature type="compositionally biased region" description="Polar residues" evidence="3">
    <location>
        <begin position="525"/>
        <end position="540"/>
    </location>
</feature>
<proteinExistence type="inferred from homology"/>
<evidence type="ECO:0000256" key="1">
    <source>
        <dbReference type="ARBA" id="ARBA00009890"/>
    </source>
</evidence>
<feature type="region of interest" description="Disordered" evidence="3">
    <location>
        <begin position="1165"/>
        <end position="1185"/>
    </location>
</feature>
<feature type="compositionally biased region" description="Polar residues" evidence="3">
    <location>
        <begin position="1202"/>
        <end position="1218"/>
    </location>
</feature>
<dbReference type="InterPro" id="IPR001680">
    <property type="entry name" value="WD40_rpt"/>
</dbReference>
<evidence type="ECO:0000256" key="3">
    <source>
        <dbReference type="SAM" id="MobiDB-lite"/>
    </source>
</evidence>
<feature type="compositionally biased region" description="Basic and acidic residues" evidence="3">
    <location>
        <begin position="282"/>
        <end position="293"/>
    </location>
</feature>
<dbReference type="InterPro" id="IPR037588">
    <property type="entry name" value="MLST8"/>
</dbReference>
<feature type="region of interest" description="Disordered" evidence="3">
    <location>
        <begin position="192"/>
        <end position="214"/>
    </location>
</feature>
<comment type="caution">
    <text evidence="4">The sequence shown here is derived from an EMBL/GenBank/DDBJ whole genome shotgun (WGS) entry which is preliminary data.</text>
</comment>
<dbReference type="GO" id="GO:0031932">
    <property type="term" value="C:TORC2 complex"/>
    <property type="evidence" value="ECO:0007669"/>
    <property type="project" value="InterPro"/>
</dbReference>
<dbReference type="GO" id="GO:0031931">
    <property type="term" value="C:TORC1 complex"/>
    <property type="evidence" value="ECO:0007669"/>
    <property type="project" value="InterPro"/>
</dbReference>
<evidence type="ECO:0000256" key="2">
    <source>
        <dbReference type="PROSITE-ProRule" id="PRU00221"/>
    </source>
</evidence>
<dbReference type="GO" id="GO:0031929">
    <property type="term" value="P:TOR signaling"/>
    <property type="evidence" value="ECO:0007669"/>
    <property type="project" value="InterPro"/>
</dbReference>
<reference evidence="4 5" key="1">
    <citation type="submission" date="2015-05" db="EMBL/GenBank/DDBJ databases">
        <title>Distinctive expansion of gene families associated with plant cell wall degradation and secondary metabolism in the genomes of grapevine trunk pathogens.</title>
        <authorList>
            <person name="Lawrence D.P."/>
            <person name="Travadon R."/>
            <person name="Rolshausen P.E."/>
            <person name="Baumgartner K."/>
        </authorList>
    </citation>
    <scope>NUCLEOTIDE SEQUENCE [LARGE SCALE GENOMIC DNA]</scope>
    <source>
        <strain evidence="4">UCRPC4</strain>
    </source>
</reference>
<dbReference type="Proteomes" id="UP000053317">
    <property type="component" value="Unassembled WGS sequence"/>
</dbReference>
<dbReference type="Gene3D" id="2.130.10.10">
    <property type="entry name" value="YVTN repeat-like/Quinoprotein amine dehydrogenase"/>
    <property type="match status" value="1"/>
</dbReference>
<feature type="compositionally biased region" description="Basic and acidic residues" evidence="3">
    <location>
        <begin position="479"/>
        <end position="505"/>
    </location>
</feature>
<sequence length="1301" mass="143841">MTRHSNLGSRNTIQQQSQPYGKFPNGLDENGVDSVQIRQQNSPDSFQLGENDFVERLNAAAAINPALKKLVQAVASNEANQEQLEAFQKYIDRLTAMTAREKTEAASMSWARETAYEQGLAPQPQFRSNSATLKQLNPAVRPLSSSLSNSGHIQAERKATTIYNKLYPYDRHPNPPSVLPGVPGSRLSKRYPSSNFRPHSGFHQEPISTSTMPDKTAKAHLNEPVTHTMPPHDVNVDTLNPAFGTNQYRTPCEHINPQRLAQAGTVNPNAVDGTIGISQYYDTRHAGRERDKSTPTNSRESNIRRGQLRPTTADGNKGPPELIGNPTRSKDSNKLKQVESRSSIHASDELTKMPSLAQQRDHLRTRLLTGGIWFEDVDRIIHECEGNAVDTETEHLFGMVLMPSDSDVLTLEQSIRLLGGLDWGFDLNADHANSDEEGANAGSVNLEVSGSNQTMRSPPVQRELGAELPQSRSSPTGDMRLETSAMRRDVGSKKDIHQSIRKRDTIAVPNTQGSPCPRPQPIQAGKQNQEAAPNSQTQTALDRVMQLGNNDRPVRQGSTGSTRATSAVISTSERSQRNLPRQLVRTGSRSASFPVNSYIPVATDTTTKVAAVHKFRSYNQRHEVSRGLVDSLEPIRKQLSKQSDVGLIHQVRLGKSRHDAVSLLRTRLQTKLYPWKSWKGASHDVTHVTWSSTGTKYAVGAAALVDSHTMQYNRPNNLLVGSMVTSTLSELPGHYTQRPGSSNLGLDPRIFQPITAIQWSKSGRDILYTAGYDKTVNIWDVSDPLDIYCLQSERQEERITDIALSRPSVGVLATGTEKMYSTLSLYRYLEDEDHLAQTNVELSEVLPATKVRHTYCATSLQFGTSHITEQYLAAGFSRGNLDESTTVLEGSLALWQLTPSQADHVKVSPCSQNVFDIAWHPTDRLFATANAAPLAERKKMGHVRSMIRVYDPKQVSRLIEYDCPAVDLNTVSFCPFDSNYIAASATDGSTYVYDCRRPDQYVHRLQHGQPLSELPHDRSRELTDVGVRVSLWGQRGAKFYTGGSDGVVKQWDIRKAAPDALVRDVISLEAEVMSGAFSADESNLILGDGSGGIHILSDAPTDDKAIQYVPALASANNDDEEDAWTVGQRAARELVETGQIEIVPGWGAGKGERYKGPWASWATEEDRKARKLHRRKTKRARSSDFACQDDIAHSIERDTIVISSQTQASKNTSTTSKSRAQKKKQKNVKTGSVSAQGLGRRGASTRPTKDGSQFIDLTLSDDDSSTQMTTNEYMDTGFYDVDESWFPPHWMVGANFRAQEV</sequence>
<reference evidence="4 5" key="2">
    <citation type="submission" date="2015-05" db="EMBL/GenBank/DDBJ databases">
        <authorList>
            <person name="Morales-Cruz A."/>
            <person name="Amrine K.C."/>
            <person name="Cantu D."/>
        </authorList>
    </citation>
    <scope>NUCLEOTIDE SEQUENCE [LARGE SCALE GENOMIC DNA]</scope>
    <source>
        <strain evidence="4">UCRPC4</strain>
    </source>
</reference>
<accession>A0A0G2E1G0</accession>
<feature type="compositionally biased region" description="Polar residues" evidence="3">
    <location>
        <begin position="1"/>
        <end position="19"/>
    </location>
</feature>
<dbReference type="InterPro" id="IPR036322">
    <property type="entry name" value="WD40_repeat_dom_sf"/>
</dbReference>
<dbReference type="SMART" id="SM00320">
    <property type="entry name" value="WD40"/>
    <property type="match status" value="5"/>
</dbReference>
<dbReference type="Pfam" id="PF00400">
    <property type="entry name" value="WD40"/>
    <property type="match status" value="1"/>
</dbReference>
<keyword evidence="2" id="KW-0853">WD repeat</keyword>
<organism evidence="4 5">
    <name type="scientific">Phaeomoniella chlamydospora</name>
    <name type="common">Phaeoacremonium chlamydosporum</name>
    <dbReference type="NCBI Taxonomy" id="158046"/>
    <lineage>
        <taxon>Eukaryota</taxon>
        <taxon>Fungi</taxon>
        <taxon>Dikarya</taxon>
        <taxon>Ascomycota</taxon>
        <taxon>Pezizomycotina</taxon>
        <taxon>Eurotiomycetes</taxon>
        <taxon>Chaetothyriomycetidae</taxon>
        <taxon>Phaeomoniellales</taxon>
        <taxon>Phaeomoniellaceae</taxon>
        <taxon>Phaeomoniella</taxon>
    </lineage>
</organism>
<keyword evidence="5" id="KW-1185">Reference proteome</keyword>
<dbReference type="InterPro" id="IPR015943">
    <property type="entry name" value="WD40/YVTN_repeat-like_dom_sf"/>
</dbReference>